<dbReference type="SUPFAM" id="SSF54909">
    <property type="entry name" value="Dimeric alpha+beta barrel"/>
    <property type="match status" value="1"/>
</dbReference>
<dbReference type="OrthoDB" id="6637496at2"/>
<dbReference type="RefSeq" id="WP_062074791.1">
    <property type="nucleotide sequence ID" value="NZ_BBRC01000004.1"/>
</dbReference>
<gene>
    <name evidence="2" type="ORF">BKA03_000344</name>
</gene>
<evidence type="ECO:0000313" key="2">
    <source>
        <dbReference type="EMBL" id="NYI40225.1"/>
    </source>
</evidence>
<evidence type="ECO:0000259" key="1">
    <source>
        <dbReference type="PROSITE" id="PS51502"/>
    </source>
</evidence>
<accession>A0A7Y9Z9Y7</accession>
<sequence>MIAHVAVFTFGPEMTEERTEALAVELRAMALRIPSIKRYTAGPNLRMRPGGADFGVVAVLEDQAGIDAYLDSPDHVDLVTTSIAPFLVQRQAVQVELPDDWAPLWEG</sequence>
<evidence type="ECO:0000313" key="3">
    <source>
        <dbReference type="Proteomes" id="UP000547973"/>
    </source>
</evidence>
<dbReference type="InterPro" id="IPR011008">
    <property type="entry name" value="Dimeric_a/b-barrel"/>
</dbReference>
<dbReference type="Pfam" id="PF07876">
    <property type="entry name" value="Dabb"/>
    <property type="match status" value="1"/>
</dbReference>
<dbReference type="PROSITE" id="PS51502">
    <property type="entry name" value="S_R_A_B_BARREL"/>
    <property type="match status" value="1"/>
</dbReference>
<proteinExistence type="predicted"/>
<dbReference type="EMBL" id="JACBZO010000001">
    <property type="protein sequence ID" value="NYI40225.1"/>
    <property type="molecule type" value="Genomic_DNA"/>
</dbReference>
<organism evidence="2 3">
    <name type="scientific">Demequina lutea</name>
    <dbReference type="NCBI Taxonomy" id="431489"/>
    <lineage>
        <taxon>Bacteria</taxon>
        <taxon>Bacillati</taxon>
        <taxon>Actinomycetota</taxon>
        <taxon>Actinomycetes</taxon>
        <taxon>Micrococcales</taxon>
        <taxon>Demequinaceae</taxon>
        <taxon>Demequina</taxon>
    </lineage>
</organism>
<reference evidence="2 3" key="1">
    <citation type="submission" date="2020-07" db="EMBL/GenBank/DDBJ databases">
        <title>Sequencing the genomes of 1000 actinobacteria strains.</title>
        <authorList>
            <person name="Klenk H.-P."/>
        </authorList>
    </citation>
    <scope>NUCLEOTIDE SEQUENCE [LARGE SCALE GENOMIC DNA]</scope>
    <source>
        <strain evidence="2 3">DSM 19970</strain>
    </source>
</reference>
<name>A0A7Y9Z9Y7_9MICO</name>
<keyword evidence="3" id="KW-1185">Reference proteome</keyword>
<dbReference type="SMART" id="SM00886">
    <property type="entry name" value="Dabb"/>
    <property type="match status" value="1"/>
</dbReference>
<protein>
    <recommendedName>
        <fullName evidence="1">Stress-response A/B barrel domain-containing protein</fullName>
    </recommendedName>
</protein>
<comment type="caution">
    <text evidence="2">The sequence shown here is derived from an EMBL/GenBank/DDBJ whole genome shotgun (WGS) entry which is preliminary data.</text>
</comment>
<feature type="domain" description="Stress-response A/B barrel" evidence="1">
    <location>
        <begin position="2"/>
        <end position="95"/>
    </location>
</feature>
<dbReference type="InterPro" id="IPR013097">
    <property type="entry name" value="Dabb"/>
</dbReference>
<dbReference type="Gene3D" id="3.30.70.100">
    <property type="match status" value="1"/>
</dbReference>
<dbReference type="AlphaFoldDB" id="A0A7Y9Z9Y7"/>
<dbReference type="Proteomes" id="UP000547973">
    <property type="component" value="Unassembled WGS sequence"/>
</dbReference>